<dbReference type="Gene3D" id="2.60.40.1120">
    <property type="entry name" value="Carboxypeptidase-like, regulatory domain"/>
    <property type="match status" value="1"/>
</dbReference>
<feature type="compositionally biased region" description="Acidic residues" evidence="1">
    <location>
        <begin position="303"/>
        <end position="332"/>
    </location>
</feature>
<keyword evidence="4" id="KW-1185">Reference proteome</keyword>
<dbReference type="RefSeq" id="WP_338007133.1">
    <property type="nucleotide sequence ID" value="NZ_JAOPKB010000002.1"/>
</dbReference>
<evidence type="ECO:0000313" key="3">
    <source>
        <dbReference type="EMBL" id="MCU4972052.1"/>
    </source>
</evidence>
<evidence type="ECO:0008006" key="5">
    <source>
        <dbReference type="Google" id="ProtNLM"/>
    </source>
</evidence>
<keyword evidence="2" id="KW-0812">Transmembrane</keyword>
<dbReference type="Proteomes" id="UP001320972">
    <property type="component" value="Unassembled WGS sequence"/>
</dbReference>
<gene>
    <name evidence="3" type="ORF">OB955_04800</name>
</gene>
<accession>A0ABT2QAU1</accession>
<proteinExistence type="predicted"/>
<protein>
    <recommendedName>
        <fullName evidence="5">Carboxypeptidase regulatory-like domain-containing protein</fullName>
    </recommendedName>
</protein>
<feature type="transmembrane region" description="Helical" evidence="2">
    <location>
        <begin position="348"/>
        <end position="366"/>
    </location>
</feature>
<evidence type="ECO:0000256" key="1">
    <source>
        <dbReference type="SAM" id="MobiDB-lite"/>
    </source>
</evidence>
<evidence type="ECO:0000313" key="4">
    <source>
        <dbReference type="Proteomes" id="UP001320972"/>
    </source>
</evidence>
<organism evidence="3 4">
    <name type="scientific">Natronoglomus mannanivorans</name>
    <dbReference type="NCBI Taxonomy" id="2979990"/>
    <lineage>
        <taxon>Archaea</taxon>
        <taxon>Methanobacteriati</taxon>
        <taxon>Methanobacteriota</taxon>
        <taxon>Stenosarchaea group</taxon>
        <taxon>Halobacteria</taxon>
        <taxon>Halobacteriales</taxon>
        <taxon>Natrialbaceae</taxon>
        <taxon>Natronoglomus</taxon>
    </lineage>
</organism>
<name>A0ABT2QAU1_9EURY</name>
<sequence length="371" mass="39265">MIRKITTMVMALLMVTSVAMVGVGTVSAQEIEWTTIDTNTHDDGDVTLTLNDGEFVVDWDALEDGTTIVAWTSTDGVDDVTVDGSSGTETVDYSGDLASVTVMHDYQTDGGDWMTDEWDYNAVTEGDLAGGDVDLTTTGLDTGEYQVSIRMSDGSILDRDMLESPIDTTFTDVPYAADVNVRFQTMGGETWQTDTFDFADETVVEYNADTDETTVLTGDDTNTGRDDPEYDDDDPAHDLDVTVEDDSGTAIDNADVTVDGEADWDALENGDYLVTADAEGYISASEDVTIDGDDASVTLTLVEEGEDSGDDDTGDDDSDADDGDNDDSDGDEAGGGGTVDDGEISSEAIIMGVVVALVVSVIMGVFSKAAN</sequence>
<feature type="region of interest" description="Disordered" evidence="1">
    <location>
        <begin position="217"/>
        <end position="237"/>
    </location>
</feature>
<reference evidence="3 4" key="1">
    <citation type="submission" date="2022-09" db="EMBL/GenBank/DDBJ databases">
        <title>Enrichment on poylsaccharides allowed isolation of novel metabolic and taxonomic groups of Haloarchaea.</title>
        <authorList>
            <person name="Sorokin D.Y."/>
            <person name="Elcheninov A.G."/>
            <person name="Khizhniak T.V."/>
            <person name="Kolganova T.V."/>
            <person name="Kublanov I.V."/>
        </authorList>
    </citation>
    <scope>NUCLEOTIDE SEQUENCE [LARGE SCALE GENOMIC DNA]</scope>
    <source>
        <strain evidence="3 4">AArc-m2/3/4</strain>
    </source>
</reference>
<evidence type="ECO:0000256" key="2">
    <source>
        <dbReference type="SAM" id="Phobius"/>
    </source>
</evidence>
<feature type="region of interest" description="Disordered" evidence="1">
    <location>
        <begin position="303"/>
        <end position="342"/>
    </location>
</feature>
<dbReference type="EMBL" id="JAOPKB010000002">
    <property type="protein sequence ID" value="MCU4972052.1"/>
    <property type="molecule type" value="Genomic_DNA"/>
</dbReference>
<keyword evidence="2" id="KW-0472">Membrane</keyword>
<keyword evidence="2" id="KW-1133">Transmembrane helix</keyword>
<feature type="compositionally biased region" description="Acidic residues" evidence="1">
    <location>
        <begin position="228"/>
        <end position="237"/>
    </location>
</feature>
<comment type="caution">
    <text evidence="3">The sequence shown here is derived from an EMBL/GenBank/DDBJ whole genome shotgun (WGS) entry which is preliminary data.</text>
</comment>